<proteinExistence type="predicted"/>
<evidence type="ECO:0000313" key="8">
    <source>
        <dbReference type="EMBL" id="CEO59954.1"/>
    </source>
</evidence>
<keyword evidence="1" id="KW-0479">Metal-binding</keyword>
<accession>A0A0F7VDA4</accession>
<dbReference type="SMART" id="SM00906">
    <property type="entry name" value="Fungal_trans"/>
    <property type="match status" value="1"/>
</dbReference>
<dbReference type="InterPro" id="IPR036864">
    <property type="entry name" value="Zn2-C6_fun-type_DNA-bd_sf"/>
</dbReference>
<dbReference type="GO" id="GO:0006351">
    <property type="term" value="P:DNA-templated transcription"/>
    <property type="evidence" value="ECO:0007669"/>
    <property type="project" value="InterPro"/>
</dbReference>
<dbReference type="GO" id="GO:0000981">
    <property type="term" value="F:DNA-binding transcription factor activity, RNA polymerase II-specific"/>
    <property type="evidence" value="ECO:0007669"/>
    <property type="project" value="InterPro"/>
</dbReference>
<feature type="compositionally biased region" description="Polar residues" evidence="6">
    <location>
        <begin position="1"/>
        <end position="10"/>
    </location>
</feature>
<evidence type="ECO:0000256" key="1">
    <source>
        <dbReference type="ARBA" id="ARBA00022723"/>
    </source>
</evidence>
<dbReference type="PANTHER" id="PTHR47424:SF12">
    <property type="entry name" value="TRANSCRIPTION FACTOR ASQA"/>
    <property type="match status" value="1"/>
</dbReference>
<dbReference type="GO" id="GO:0000978">
    <property type="term" value="F:RNA polymerase II cis-regulatory region sequence-specific DNA binding"/>
    <property type="evidence" value="ECO:0007669"/>
    <property type="project" value="TreeGrafter"/>
</dbReference>
<dbReference type="CDD" id="cd12148">
    <property type="entry name" value="fungal_TF_MHR"/>
    <property type="match status" value="1"/>
</dbReference>
<dbReference type="GO" id="GO:0008270">
    <property type="term" value="F:zinc ion binding"/>
    <property type="evidence" value="ECO:0007669"/>
    <property type="project" value="InterPro"/>
</dbReference>
<keyword evidence="2" id="KW-0805">Transcription regulation</keyword>
<sequence>MIGDSTNSPDGSEHQVGLRRRQRRVQVARACDACRLRRIKCDNGVPCSKCIARGHHCSNSGTPKASTLTEASEEIARLKRRIQQLETELKQQASDHHHLPSPIGSSPSLYSAPVSREEHSRPVLKNYCGGIQFRPARSSNESWFGPSSLYSFIQRLSDFLNLKLKKEHSVHHLHPVSPSNHKLLNVPEGNLHGNTSHPGALPAGDVPTEGVYLSLIQEEYIINLFWQSYHTSLSPIVDETQFKKHYQSLLVNSGQDRKPSALVDVIIAMCMQYATSTMPVETQGLLVDGRDALVAGRWHYWRGQKLLTLELDSPSLSTLQCHLLCAVYICGGSFHNMMDSTVGLAVRTAYMLGLHLDPPSTMPEKDREMRRRLWWAVYLMDSKAGMKLGRPFMVSHSYAMPSLPSDTLEAAASSGSMFIPIGQNATWLSYNLHTVQLYIKIRRAYTDFYEQGIFLQGDQNLWADHEAQNSSAEVLMAHTRSFHEWVDGVPESLKLKRQVNGLPLSTDFTSVVLEPFTPPWLQRQRLLLEHTYHHLSVNLYRHSISFSLKPHTGSIAEELAMRCASHAIMLTTITHQALTESSILDGWHEAFFCQWNAVMTLVGFAMLFPTSTLYSKAKHAIELAILVFDNFGAKFFVAANAAKIVRELSVKIEALAKSSLPEYDNAPISEDFEANPSSSLFVDHAMPTQGLFDVPDLSLFDMAVDIDFWNSVDTLWPDLDISSQFQAEL</sequence>
<dbReference type="InterPro" id="IPR051127">
    <property type="entry name" value="Fungal_SecMet_Regulators"/>
</dbReference>
<keyword evidence="3" id="KW-0238">DNA-binding</keyword>
<protein>
    <recommendedName>
        <fullName evidence="7">Zn(2)-C6 fungal-type domain-containing protein</fullName>
    </recommendedName>
</protein>
<keyword evidence="4" id="KW-0804">Transcription</keyword>
<dbReference type="Pfam" id="PF00172">
    <property type="entry name" value="Zn_clus"/>
    <property type="match status" value="1"/>
</dbReference>
<name>A0A0F7VDA4_PENBI</name>
<evidence type="ECO:0000256" key="4">
    <source>
        <dbReference type="ARBA" id="ARBA00023163"/>
    </source>
</evidence>
<evidence type="ECO:0000256" key="5">
    <source>
        <dbReference type="ARBA" id="ARBA00023242"/>
    </source>
</evidence>
<dbReference type="GO" id="GO:0000435">
    <property type="term" value="P:positive regulation of transcription from RNA polymerase II promoter by galactose"/>
    <property type="evidence" value="ECO:0007669"/>
    <property type="project" value="TreeGrafter"/>
</dbReference>
<dbReference type="PANTHER" id="PTHR47424">
    <property type="entry name" value="REGULATORY PROTEIN GAL4"/>
    <property type="match status" value="1"/>
</dbReference>
<dbReference type="SUPFAM" id="SSF57701">
    <property type="entry name" value="Zn2/Cys6 DNA-binding domain"/>
    <property type="match status" value="1"/>
</dbReference>
<dbReference type="SMART" id="SM00066">
    <property type="entry name" value="GAL4"/>
    <property type="match status" value="1"/>
</dbReference>
<feature type="domain" description="Zn(2)-C6 fungal-type" evidence="7">
    <location>
        <begin position="30"/>
        <end position="59"/>
    </location>
</feature>
<dbReference type="Pfam" id="PF04082">
    <property type="entry name" value="Fungal_trans"/>
    <property type="match status" value="1"/>
</dbReference>
<dbReference type="PROSITE" id="PS50048">
    <property type="entry name" value="ZN2_CY6_FUNGAL_2"/>
    <property type="match status" value="1"/>
</dbReference>
<evidence type="ECO:0000256" key="6">
    <source>
        <dbReference type="SAM" id="MobiDB-lite"/>
    </source>
</evidence>
<evidence type="ECO:0000259" key="7">
    <source>
        <dbReference type="PROSITE" id="PS50048"/>
    </source>
</evidence>
<dbReference type="AlphaFoldDB" id="A0A0F7VDA4"/>
<dbReference type="OrthoDB" id="2283488at2759"/>
<dbReference type="InterPro" id="IPR001138">
    <property type="entry name" value="Zn2Cys6_DnaBD"/>
</dbReference>
<dbReference type="CDD" id="cd00067">
    <property type="entry name" value="GAL4"/>
    <property type="match status" value="1"/>
</dbReference>
<dbReference type="InterPro" id="IPR007219">
    <property type="entry name" value="XnlR_reg_dom"/>
</dbReference>
<reference evidence="9" key="1">
    <citation type="journal article" date="2015" name="Genome Announc.">
        <title>Draft genome sequence of the fungus Penicillium brasilianum MG11.</title>
        <authorList>
            <person name="Horn F."/>
            <person name="Linde J."/>
            <person name="Mattern D.J."/>
            <person name="Walther G."/>
            <person name="Guthke R."/>
            <person name="Brakhage A.A."/>
            <person name="Valiante V."/>
        </authorList>
    </citation>
    <scope>NUCLEOTIDE SEQUENCE [LARGE SCALE GENOMIC DNA]</scope>
    <source>
        <strain evidence="9">MG11</strain>
    </source>
</reference>
<dbReference type="Gene3D" id="4.10.240.10">
    <property type="entry name" value="Zn(2)-C6 fungal-type DNA-binding domain"/>
    <property type="match status" value="1"/>
</dbReference>
<feature type="compositionally biased region" description="Basic and acidic residues" evidence="6">
    <location>
        <begin position="88"/>
        <end position="98"/>
    </location>
</feature>
<dbReference type="EMBL" id="CDHK01000004">
    <property type="protein sequence ID" value="CEO59954.1"/>
    <property type="molecule type" value="Genomic_DNA"/>
</dbReference>
<evidence type="ECO:0000256" key="2">
    <source>
        <dbReference type="ARBA" id="ARBA00023015"/>
    </source>
</evidence>
<evidence type="ECO:0000313" key="9">
    <source>
        <dbReference type="Proteomes" id="UP000042958"/>
    </source>
</evidence>
<keyword evidence="5" id="KW-0539">Nucleus</keyword>
<keyword evidence="9" id="KW-1185">Reference proteome</keyword>
<feature type="region of interest" description="Disordered" evidence="6">
    <location>
        <begin position="88"/>
        <end position="116"/>
    </location>
</feature>
<dbReference type="GO" id="GO:0005634">
    <property type="term" value="C:nucleus"/>
    <property type="evidence" value="ECO:0007669"/>
    <property type="project" value="TreeGrafter"/>
</dbReference>
<dbReference type="PROSITE" id="PS00463">
    <property type="entry name" value="ZN2_CY6_FUNGAL_1"/>
    <property type="match status" value="1"/>
</dbReference>
<gene>
    <name evidence="8" type="ORF">PMG11_04602</name>
</gene>
<organism evidence="8 9">
    <name type="scientific">Penicillium brasilianum</name>
    <dbReference type="NCBI Taxonomy" id="104259"/>
    <lineage>
        <taxon>Eukaryota</taxon>
        <taxon>Fungi</taxon>
        <taxon>Dikarya</taxon>
        <taxon>Ascomycota</taxon>
        <taxon>Pezizomycotina</taxon>
        <taxon>Eurotiomycetes</taxon>
        <taxon>Eurotiomycetidae</taxon>
        <taxon>Eurotiales</taxon>
        <taxon>Aspergillaceae</taxon>
        <taxon>Penicillium</taxon>
    </lineage>
</organism>
<evidence type="ECO:0000256" key="3">
    <source>
        <dbReference type="ARBA" id="ARBA00023125"/>
    </source>
</evidence>
<dbReference type="Proteomes" id="UP000042958">
    <property type="component" value="Unassembled WGS sequence"/>
</dbReference>
<feature type="region of interest" description="Disordered" evidence="6">
    <location>
        <begin position="1"/>
        <end position="21"/>
    </location>
</feature>
<dbReference type="STRING" id="104259.A0A0F7VDA4"/>